<feature type="compositionally biased region" description="Polar residues" evidence="1">
    <location>
        <begin position="138"/>
        <end position="149"/>
    </location>
</feature>
<organism evidence="2 3">
    <name type="scientific">Coniochaeta ligniaria NRRL 30616</name>
    <dbReference type="NCBI Taxonomy" id="1408157"/>
    <lineage>
        <taxon>Eukaryota</taxon>
        <taxon>Fungi</taxon>
        <taxon>Dikarya</taxon>
        <taxon>Ascomycota</taxon>
        <taxon>Pezizomycotina</taxon>
        <taxon>Sordariomycetes</taxon>
        <taxon>Sordariomycetidae</taxon>
        <taxon>Coniochaetales</taxon>
        <taxon>Coniochaetaceae</taxon>
        <taxon>Coniochaeta</taxon>
    </lineage>
</organism>
<accession>A0A1J7J6N8</accession>
<protein>
    <submittedName>
        <fullName evidence="2">Uncharacterized protein</fullName>
    </submittedName>
</protein>
<dbReference type="Proteomes" id="UP000182658">
    <property type="component" value="Unassembled WGS sequence"/>
</dbReference>
<feature type="region of interest" description="Disordered" evidence="1">
    <location>
        <begin position="59"/>
        <end position="170"/>
    </location>
</feature>
<feature type="compositionally biased region" description="Polar residues" evidence="1">
    <location>
        <begin position="646"/>
        <end position="668"/>
    </location>
</feature>
<feature type="compositionally biased region" description="Polar residues" evidence="1">
    <location>
        <begin position="230"/>
        <end position="247"/>
    </location>
</feature>
<feature type="region of interest" description="Disordered" evidence="1">
    <location>
        <begin position="565"/>
        <end position="594"/>
    </location>
</feature>
<dbReference type="AlphaFoldDB" id="A0A1J7J6N8"/>
<feature type="region of interest" description="Disordered" evidence="1">
    <location>
        <begin position="211"/>
        <end position="259"/>
    </location>
</feature>
<evidence type="ECO:0000313" key="2">
    <source>
        <dbReference type="EMBL" id="OIW35141.1"/>
    </source>
</evidence>
<dbReference type="EMBL" id="KV875093">
    <property type="protein sequence ID" value="OIW35141.1"/>
    <property type="molecule type" value="Genomic_DNA"/>
</dbReference>
<sequence>MYGSSATQPAVRQPPISRTGSFYYDYSEDFQEHSMPIPCEPVSPMPRRVPSMSRPVVFDNSCEPIGSGAASMDDAAADLHHSDSPSSPARSYPEPGDRFSRLQCQSGQEDAVHVSAVDTSPQTESVIRNELEVPQDMISGNSDSDSSPAVSEEDAASTADATALERGFSDASEPLATVHIQKQEQSLVNSDESVASDAASSTVHLVFNHPQTKEHPLGDAIEDTAPETPSAITDSAASRGSESTKGSSGMPETPTLAARRRSNVYSLQPGLLDLKSFVQDLDDAGLLHDADISGSSLDSSKTRASPAKLHGRANVHELLARTNKALEDQTDRIDTYRNIQEPAVPNAITRLKTGVISGRQSVDDSKSIILAPQPVSPARQLRLRSSVSKLMKALPPLPDTSTNPAMGSAIIPFVGRRLPELPAPPRIFLSGSGQLSPPRKPGGFDGTSECGAGMFNGTLTSNSHTGLAQGEDASHDIYGDIWDTHFGRHDPAATVMGMESNSSALAQATVKRTEDILRTRAEKTGPCATQLHPLGPRGQFKSSTMRSKPIVRETSAHLNSISQARGASLDTSRHTFQRPEVPSKDTMPVDKNAVTDNHVRPHRGLKKRLSDFKIRLTESRHRPVDWSSSDVRVHEGGEVIGMAVPVTSSTGSPESNGNTSNPNSATDESSARGLRYKISRWMKTAKNAVNACKRLSSSTGGTSLDTDF</sequence>
<name>A0A1J7J6N8_9PEZI</name>
<evidence type="ECO:0000256" key="1">
    <source>
        <dbReference type="SAM" id="MobiDB-lite"/>
    </source>
</evidence>
<dbReference type="STRING" id="1408157.A0A1J7J6N8"/>
<feature type="compositionally biased region" description="Polar residues" evidence="1">
    <location>
        <begin position="117"/>
        <end position="126"/>
    </location>
</feature>
<gene>
    <name evidence="2" type="ORF">CONLIGDRAFT_710374</name>
</gene>
<reference evidence="2 3" key="1">
    <citation type="submission" date="2016-10" db="EMBL/GenBank/DDBJ databases">
        <title>Draft genome sequence of Coniochaeta ligniaria NRRL30616, a lignocellulolytic fungus for bioabatement of inhibitors in plant biomass hydrolysates.</title>
        <authorList>
            <consortium name="DOE Joint Genome Institute"/>
            <person name="Jimenez D.J."/>
            <person name="Hector R.E."/>
            <person name="Riley R."/>
            <person name="Sun H."/>
            <person name="Grigoriev I.V."/>
            <person name="Van Elsas J.D."/>
            <person name="Nichols N.N."/>
        </authorList>
    </citation>
    <scope>NUCLEOTIDE SEQUENCE [LARGE SCALE GENOMIC DNA]</scope>
    <source>
        <strain evidence="2 3">NRRL 30616</strain>
    </source>
</reference>
<evidence type="ECO:0000313" key="3">
    <source>
        <dbReference type="Proteomes" id="UP000182658"/>
    </source>
</evidence>
<keyword evidence="3" id="KW-1185">Reference proteome</keyword>
<dbReference type="OrthoDB" id="5242346at2759"/>
<feature type="region of interest" description="Disordered" evidence="1">
    <location>
        <begin position="429"/>
        <end position="449"/>
    </location>
</feature>
<dbReference type="InParanoid" id="A0A1J7J6N8"/>
<feature type="region of interest" description="Disordered" evidence="1">
    <location>
        <begin position="644"/>
        <end position="671"/>
    </location>
</feature>
<proteinExistence type="predicted"/>